<sequence>MDSSSSPPRPATRTASRCIQETVRGTHMFTVDGFSLHSGLGAGKYVESGVFVVGRYEWCLRYYPDQDNDVGTDDGDNDDDGERCISFVLQLLSKGVEVHAFFSFRLFNHETGKSQLVYTTSERHVFDNTGRKIGYGDNAYHDTGGLITRGELEESAFLHDDRLVIECDVTVIKRLRVIDRDHQRRRRPSPPSSDLSMDIVQMLKDKVGTDVLINVAGEVIAAHGVVLAARSPVFKAELYGLMRPAARGRQQIDVHDMQPVVLKELLHFMYTDSLSLYTDGLDRGDKTEMIKNLLAAADRYAVDKLKTICEDSLCECLSVENVVSMFAMADQHSCFKLKDACAEFMASWDRLARVVDSREYGRLKRSSPVLLLDVVERAIKSQKIREEICSHVEPGQKMF</sequence>
<dbReference type="Gene3D" id="3.30.710.10">
    <property type="entry name" value="Potassium Channel Kv1.1, Chain A"/>
    <property type="match status" value="1"/>
</dbReference>
<evidence type="ECO:0008006" key="7">
    <source>
        <dbReference type="Google" id="ProtNLM"/>
    </source>
</evidence>
<evidence type="ECO:0000259" key="4">
    <source>
        <dbReference type="PROSITE" id="PS50144"/>
    </source>
</evidence>
<dbReference type="Pfam" id="PF22486">
    <property type="entry name" value="MATH_2"/>
    <property type="match status" value="1"/>
</dbReference>
<dbReference type="InterPro" id="IPR000210">
    <property type="entry name" value="BTB/POZ_dom"/>
</dbReference>
<dbReference type="SUPFAM" id="SSF54695">
    <property type="entry name" value="POZ domain"/>
    <property type="match status" value="1"/>
</dbReference>
<reference evidence="5" key="1">
    <citation type="journal article" date="2013" name="Nat. Commun.">
        <title>Whole-genome sequencing of Oryza brachyantha reveals mechanisms underlying Oryza genome evolution.</title>
        <authorList>
            <person name="Chen J."/>
            <person name="Huang Q."/>
            <person name="Gao D."/>
            <person name="Wang J."/>
            <person name="Lang Y."/>
            <person name="Liu T."/>
            <person name="Li B."/>
            <person name="Bai Z."/>
            <person name="Luis Goicoechea J."/>
            <person name="Liang C."/>
            <person name="Chen C."/>
            <person name="Zhang W."/>
            <person name="Sun S."/>
            <person name="Liao Y."/>
            <person name="Zhang X."/>
            <person name="Yang L."/>
            <person name="Song C."/>
            <person name="Wang M."/>
            <person name="Shi J."/>
            <person name="Liu G."/>
            <person name="Liu J."/>
            <person name="Zhou H."/>
            <person name="Zhou W."/>
            <person name="Yu Q."/>
            <person name="An N."/>
            <person name="Chen Y."/>
            <person name="Cai Q."/>
            <person name="Wang B."/>
            <person name="Liu B."/>
            <person name="Min J."/>
            <person name="Huang Y."/>
            <person name="Wu H."/>
            <person name="Li Z."/>
            <person name="Zhang Y."/>
            <person name="Yin Y."/>
            <person name="Song W."/>
            <person name="Jiang J."/>
            <person name="Jackson S.A."/>
            <person name="Wing R.A."/>
            <person name="Wang J."/>
            <person name="Chen M."/>
        </authorList>
    </citation>
    <scope>NUCLEOTIDE SEQUENCE [LARGE SCALE GENOMIC DNA]</scope>
    <source>
        <strain evidence="5">cv. IRGC 101232</strain>
    </source>
</reference>
<dbReference type="PANTHER" id="PTHR26379">
    <property type="entry name" value="BTB/POZ AND MATH DOMAIN-CONTAINING PROTEIN 1"/>
    <property type="match status" value="1"/>
</dbReference>
<dbReference type="PANTHER" id="PTHR26379:SF474">
    <property type="entry name" value="OS08G0228200 PROTEIN"/>
    <property type="match status" value="1"/>
</dbReference>
<evidence type="ECO:0000256" key="2">
    <source>
        <dbReference type="ARBA" id="ARBA00010846"/>
    </source>
</evidence>
<dbReference type="InterPro" id="IPR045005">
    <property type="entry name" value="BPM1-6"/>
</dbReference>
<dbReference type="KEGG" id="obr:102711285"/>
<dbReference type="PROSITE" id="PS50097">
    <property type="entry name" value="BTB"/>
    <property type="match status" value="1"/>
</dbReference>
<dbReference type="PROSITE" id="PS50144">
    <property type="entry name" value="MATH"/>
    <property type="match status" value="1"/>
</dbReference>
<dbReference type="GO" id="GO:0016567">
    <property type="term" value="P:protein ubiquitination"/>
    <property type="evidence" value="ECO:0007669"/>
    <property type="project" value="InterPro"/>
</dbReference>
<dbReference type="Proteomes" id="UP000006038">
    <property type="component" value="Chromosome 8"/>
</dbReference>
<dbReference type="InterPro" id="IPR011333">
    <property type="entry name" value="SKP1/BTB/POZ_sf"/>
</dbReference>
<gene>
    <name evidence="5" type="primary">LOC102711285</name>
</gene>
<dbReference type="RefSeq" id="XP_006659952.1">
    <property type="nucleotide sequence ID" value="XM_006659889.1"/>
</dbReference>
<dbReference type="Gramene" id="OB08G16680.1">
    <property type="protein sequence ID" value="OB08G16680.1"/>
    <property type="gene ID" value="OB08G16680"/>
</dbReference>
<dbReference type="Pfam" id="PF24570">
    <property type="entry name" value="BACK_BPM_SPOP"/>
    <property type="match status" value="1"/>
</dbReference>
<feature type="domain" description="BTB" evidence="3">
    <location>
        <begin position="209"/>
        <end position="278"/>
    </location>
</feature>
<comment type="similarity">
    <text evidence="2">Belongs to the Tdpoz family.</text>
</comment>
<dbReference type="STRING" id="4533.J3MRD9"/>
<dbReference type="OrthoDB" id="10249567at2759"/>
<dbReference type="EnsemblPlants" id="OB08G16680.1">
    <property type="protein sequence ID" value="OB08G16680.1"/>
    <property type="gene ID" value="OB08G16680"/>
</dbReference>
<dbReference type="AlphaFoldDB" id="J3MRD9"/>
<proteinExistence type="inferred from homology"/>
<dbReference type="Gene3D" id="1.25.40.420">
    <property type="match status" value="1"/>
</dbReference>
<accession>J3MRD9</accession>
<dbReference type="SMART" id="SM00225">
    <property type="entry name" value="BTB"/>
    <property type="match status" value="1"/>
</dbReference>
<dbReference type="OMA" id="REEICSH"/>
<dbReference type="InterPro" id="IPR008974">
    <property type="entry name" value="TRAF-like"/>
</dbReference>
<evidence type="ECO:0000256" key="1">
    <source>
        <dbReference type="ARBA" id="ARBA00004906"/>
    </source>
</evidence>
<evidence type="ECO:0000313" key="5">
    <source>
        <dbReference type="EnsemblPlants" id="OB08G16680.1"/>
    </source>
</evidence>
<evidence type="ECO:0000313" key="6">
    <source>
        <dbReference type="Proteomes" id="UP000006038"/>
    </source>
</evidence>
<protein>
    <recommendedName>
        <fullName evidence="7">BTB domain-containing protein</fullName>
    </recommendedName>
</protein>
<feature type="domain" description="MATH" evidence="4">
    <location>
        <begin position="24"/>
        <end position="169"/>
    </location>
</feature>
<dbReference type="InterPro" id="IPR002083">
    <property type="entry name" value="MATH/TRAF_dom"/>
</dbReference>
<dbReference type="CDD" id="cd00121">
    <property type="entry name" value="MATH"/>
    <property type="match status" value="1"/>
</dbReference>
<dbReference type="SUPFAM" id="SSF49599">
    <property type="entry name" value="TRAF domain-like"/>
    <property type="match status" value="1"/>
</dbReference>
<dbReference type="eggNOG" id="KOG1987">
    <property type="taxonomic scope" value="Eukaryota"/>
</dbReference>
<reference evidence="5" key="2">
    <citation type="submission" date="2013-04" db="UniProtKB">
        <authorList>
            <consortium name="EnsemblPlants"/>
        </authorList>
    </citation>
    <scope>IDENTIFICATION</scope>
</reference>
<comment type="pathway">
    <text evidence="1">Protein modification; protein ubiquitination.</text>
</comment>
<name>J3MRD9_ORYBR</name>
<organism evidence="5">
    <name type="scientific">Oryza brachyantha</name>
    <name type="common">malo sina</name>
    <dbReference type="NCBI Taxonomy" id="4533"/>
    <lineage>
        <taxon>Eukaryota</taxon>
        <taxon>Viridiplantae</taxon>
        <taxon>Streptophyta</taxon>
        <taxon>Embryophyta</taxon>
        <taxon>Tracheophyta</taxon>
        <taxon>Spermatophyta</taxon>
        <taxon>Magnoliopsida</taxon>
        <taxon>Liliopsida</taxon>
        <taxon>Poales</taxon>
        <taxon>Poaceae</taxon>
        <taxon>BOP clade</taxon>
        <taxon>Oryzoideae</taxon>
        <taxon>Oryzeae</taxon>
        <taxon>Oryzinae</taxon>
        <taxon>Oryza</taxon>
    </lineage>
</organism>
<evidence type="ECO:0000259" key="3">
    <source>
        <dbReference type="PROSITE" id="PS50097"/>
    </source>
</evidence>
<keyword evidence="6" id="KW-1185">Reference proteome</keyword>
<dbReference type="Pfam" id="PF00651">
    <property type="entry name" value="BTB"/>
    <property type="match status" value="1"/>
</dbReference>
<dbReference type="HOGENOM" id="CLU_004253_2_0_1"/>
<dbReference type="GeneID" id="102711285"/>
<dbReference type="InterPro" id="IPR056423">
    <property type="entry name" value="BACK_BPM_SPOP"/>
</dbReference>
<dbReference type="Gene3D" id="2.60.210.10">
    <property type="entry name" value="Apoptosis, Tumor Necrosis Factor Receptor Associated Protein 2, Chain A"/>
    <property type="match status" value="1"/>
</dbReference>